<protein>
    <recommendedName>
        <fullName evidence="2">Restriction endonuclease type IV Mrr domain-containing protein</fullName>
    </recommendedName>
</protein>
<dbReference type="PATRIC" id="fig|1453497.3.peg.428"/>
<dbReference type="AlphaFoldDB" id="A0A176JZ78"/>
<dbReference type="EMBL" id="JFHK01000019">
    <property type="protein sequence ID" value="OAA29342.1"/>
    <property type="molecule type" value="Genomic_DNA"/>
</dbReference>
<dbReference type="InterPro" id="IPR007560">
    <property type="entry name" value="Restrct_endonuc_IV_Mrr"/>
</dbReference>
<dbReference type="GO" id="GO:0009307">
    <property type="term" value="P:DNA restriction-modification system"/>
    <property type="evidence" value="ECO:0007669"/>
    <property type="project" value="InterPro"/>
</dbReference>
<dbReference type="RefSeq" id="WP_201029953.1">
    <property type="nucleotide sequence ID" value="NZ_JFHK01000019.1"/>
</dbReference>
<reference evidence="3 4" key="1">
    <citation type="submission" date="2014-02" db="EMBL/GenBank/DDBJ databases">
        <title>Kosmotoga genome sequencing.</title>
        <authorList>
            <person name="Pollo S.M."/>
            <person name="Charchuk R."/>
            <person name="Nesbo C.L."/>
        </authorList>
    </citation>
    <scope>NUCLEOTIDE SEQUENCE [LARGE SCALE GENOMIC DNA]</scope>
    <source>
        <strain evidence="3 4">S304</strain>
    </source>
</reference>
<dbReference type="PANTHER" id="PTHR30015:SF6">
    <property type="entry name" value="SLL1429 PROTEIN"/>
    <property type="match status" value="1"/>
</dbReference>
<dbReference type="GO" id="GO:0015666">
    <property type="term" value="F:restriction endodeoxyribonuclease activity"/>
    <property type="evidence" value="ECO:0007669"/>
    <property type="project" value="TreeGrafter"/>
</dbReference>
<evidence type="ECO:0000256" key="1">
    <source>
        <dbReference type="SAM" id="Phobius"/>
    </source>
</evidence>
<comment type="caution">
    <text evidence="3">The sequence shown here is derived from an EMBL/GenBank/DDBJ whole genome shotgun (WGS) entry which is preliminary data.</text>
</comment>
<keyword evidence="1" id="KW-0812">Transmembrane</keyword>
<dbReference type="SUPFAM" id="SSF52980">
    <property type="entry name" value="Restriction endonuclease-like"/>
    <property type="match status" value="1"/>
</dbReference>
<dbReference type="InterPro" id="IPR011856">
    <property type="entry name" value="tRNA_endonuc-like_dom_sf"/>
</dbReference>
<dbReference type="InterPro" id="IPR011335">
    <property type="entry name" value="Restrct_endonuc-II-like"/>
</dbReference>
<name>A0A176JZ78_9BACT</name>
<sequence length="177" mass="20416">MDFDISLISDYLLIYVLPPLVVVWIILLLLLYRKRKIRLVKKSMSLIDNLEGKDFERFLLFLFRKLGYKANLTGRGKDQGADLIIKKGLFRTAVQAKRYNHTVGNAAVQQVYASKKVYNCRKAMVVTNNRFTREARELARKTGVVLWDREKLIRVMIKASITPKIVGKVIMNRGDGI</sequence>
<gene>
    <name evidence="3" type="ORF">AT15_02150</name>
</gene>
<dbReference type="InterPro" id="IPR052906">
    <property type="entry name" value="Type_IV_Methyl-Rstrct_Enzyme"/>
</dbReference>
<dbReference type="Pfam" id="PF04471">
    <property type="entry name" value="Mrr_cat"/>
    <property type="match status" value="1"/>
</dbReference>
<dbReference type="Gene3D" id="3.40.1350.10">
    <property type="match status" value="1"/>
</dbReference>
<keyword evidence="1" id="KW-1133">Transmembrane helix</keyword>
<accession>A0A176JZ78</accession>
<keyword evidence="1" id="KW-0472">Membrane</keyword>
<keyword evidence="4" id="KW-1185">Reference proteome</keyword>
<feature type="domain" description="Restriction endonuclease type IV Mrr" evidence="2">
    <location>
        <begin position="47"/>
        <end position="156"/>
    </location>
</feature>
<dbReference type="PANTHER" id="PTHR30015">
    <property type="entry name" value="MRR RESTRICTION SYSTEM PROTEIN"/>
    <property type="match status" value="1"/>
</dbReference>
<evidence type="ECO:0000259" key="2">
    <source>
        <dbReference type="Pfam" id="PF04471"/>
    </source>
</evidence>
<dbReference type="GO" id="GO:0003677">
    <property type="term" value="F:DNA binding"/>
    <property type="evidence" value="ECO:0007669"/>
    <property type="project" value="InterPro"/>
</dbReference>
<evidence type="ECO:0000313" key="4">
    <source>
        <dbReference type="Proteomes" id="UP000077339"/>
    </source>
</evidence>
<dbReference type="Proteomes" id="UP000077339">
    <property type="component" value="Unassembled WGS sequence"/>
</dbReference>
<feature type="transmembrane region" description="Helical" evidence="1">
    <location>
        <begin position="12"/>
        <end position="32"/>
    </location>
</feature>
<proteinExistence type="predicted"/>
<evidence type="ECO:0000313" key="3">
    <source>
        <dbReference type="EMBL" id="OAA29342.1"/>
    </source>
</evidence>
<organism evidence="3 4">
    <name type="scientific">Kosmotoga arenicorallina S304</name>
    <dbReference type="NCBI Taxonomy" id="1453497"/>
    <lineage>
        <taxon>Bacteria</taxon>
        <taxon>Thermotogati</taxon>
        <taxon>Thermotogota</taxon>
        <taxon>Thermotogae</taxon>
        <taxon>Kosmotogales</taxon>
        <taxon>Kosmotogaceae</taxon>
        <taxon>Kosmotoga</taxon>
    </lineage>
</organism>